<dbReference type="EMBL" id="CP061854">
    <property type="protein sequence ID" value="QOD55428.1"/>
    <property type="molecule type" value="Genomic_DNA"/>
</dbReference>
<protein>
    <submittedName>
        <fullName evidence="1">Uncharacterized protein</fullName>
    </submittedName>
</protein>
<proteinExistence type="predicted"/>
<evidence type="ECO:0000313" key="4">
    <source>
        <dbReference type="Proteomes" id="UP000516656"/>
    </source>
</evidence>
<dbReference type="GeneID" id="93397958"/>
<evidence type="ECO:0000313" key="2">
    <source>
        <dbReference type="EMBL" id="QOD55428.1"/>
    </source>
</evidence>
<evidence type="ECO:0000313" key="3">
    <source>
        <dbReference type="Proteomes" id="UP000218676"/>
    </source>
</evidence>
<organism evidence="1 3">
    <name type="scientific">Photobacterium damsela subsp. piscicida</name>
    <name type="common">Pasteurella piscicida</name>
    <dbReference type="NCBI Taxonomy" id="38294"/>
    <lineage>
        <taxon>Bacteria</taxon>
        <taxon>Pseudomonadati</taxon>
        <taxon>Pseudomonadota</taxon>
        <taxon>Gammaproteobacteria</taxon>
        <taxon>Vibrionales</taxon>
        <taxon>Vibrionaceae</taxon>
        <taxon>Photobacterium</taxon>
    </lineage>
</organism>
<dbReference type="EMBL" id="AP018045">
    <property type="protein sequence ID" value="BAX52814.1"/>
    <property type="molecule type" value="Genomic_DNA"/>
</dbReference>
<accession>A0A1V1VB08</accession>
<name>A0A1V1VB08_PHODP</name>
<sequence length="94" mass="10693">MISVNFELAKSAYAKVLKYPYGGELEAHEYLSLRVFRYDLARAGMPIDKSFDLRLKAAGYRTIVTKPAQAHRPLPSCVLEQMSDSWKQAHGYLN</sequence>
<reference evidence="2 4" key="3">
    <citation type="submission" date="2020-09" db="EMBL/GenBank/DDBJ databases">
        <title>Complete, closed and curated genome sequences of Photobacterium damselae subsp. piscicida isolates from Australia indicate localised evolution and additional plasmid-borne pathogenicity mechanisms.</title>
        <authorList>
            <person name="Baseggio L."/>
            <person name="Silayeva O."/>
            <person name="Buller N."/>
            <person name="Landos M."/>
            <person name="Engelstaedter J."/>
            <person name="Barnes A.C."/>
        </authorList>
    </citation>
    <scope>NUCLEOTIDE SEQUENCE [LARGE SCALE GENOMIC DNA]</scope>
    <source>
        <strain evidence="2 4">AS-16-0540-1</strain>
    </source>
</reference>
<reference evidence="3" key="2">
    <citation type="submission" date="2017-05" db="EMBL/GenBank/DDBJ databases">
        <title>Whole genome sequence of fish pathogenic bacteria, Photobacterium damselae subsp. piscicida, strain 91-197, isolated from hybrid striped bass (Morone sp.) in USA.</title>
        <authorList>
            <person name="Teru Y."/>
            <person name="Hikima J."/>
            <person name="Kono T."/>
            <person name="Sakai M."/>
            <person name="Takano T."/>
            <person name="Hawke J.P."/>
            <person name="Takeyama H."/>
            <person name="Aoki T."/>
        </authorList>
    </citation>
    <scope>NUCLEOTIDE SEQUENCE [LARGE SCALE GENOMIC DNA]</scope>
    <source>
        <strain evidence="3">91-197</strain>
    </source>
</reference>
<evidence type="ECO:0000313" key="1">
    <source>
        <dbReference type="EMBL" id="BAX52814.1"/>
    </source>
</evidence>
<dbReference type="AlphaFoldDB" id="A0A1V1VB08"/>
<dbReference type="Proteomes" id="UP000516656">
    <property type="component" value="Chromosome 1"/>
</dbReference>
<dbReference type="Proteomes" id="UP000218676">
    <property type="component" value="Chromosome 1"/>
</dbReference>
<dbReference type="RefSeq" id="WP_036763687.1">
    <property type="nucleotide sequence ID" value="NZ_AP018045.1"/>
</dbReference>
<reference evidence="1" key="1">
    <citation type="journal article" date="2017" name="Genome Announc.">
        <title>Whole-Genome Sequence of Photobacterium damselae subsp. piscicida Strain 91-197, Isolated from Hybrid Striped Bass (Morone sp.) in the United States.</title>
        <authorList>
            <person name="Teru Y."/>
            <person name="Hikima J."/>
            <person name="Kono T."/>
            <person name="Sakai M."/>
            <person name="Takano T."/>
            <person name="Hawke J.P."/>
            <person name="Takeyama H."/>
            <person name="Aoki T."/>
        </authorList>
    </citation>
    <scope>NUCLEOTIDE SEQUENCE</scope>
    <source>
        <strain evidence="1">91-197</strain>
    </source>
</reference>
<gene>
    <name evidence="2" type="ORF">IC627_08570</name>
    <name evidence="1" type="ORF">PDPUS_1_01440</name>
</gene>